<feature type="region of interest" description="Disordered" evidence="2">
    <location>
        <begin position="308"/>
        <end position="394"/>
    </location>
</feature>
<evidence type="ECO:0000256" key="1">
    <source>
        <dbReference type="SAM" id="Coils"/>
    </source>
</evidence>
<feature type="domain" description="TOG" evidence="3">
    <location>
        <begin position="393"/>
        <end position="633"/>
    </location>
</feature>
<dbReference type="InterPro" id="IPR016024">
    <property type="entry name" value="ARM-type_fold"/>
</dbReference>
<evidence type="ECO:0000256" key="2">
    <source>
        <dbReference type="SAM" id="MobiDB-lite"/>
    </source>
</evidence>
<feature type="compositionally biased region" description="Polar residues" evidence="2">
    <location>
        <begin position="882"/>
        <end position="899"/>
    </location>
</feature>
<dbReference type="eggNOG" id="KOG4825">
    <property type="taxonomic scope" value="Eukaryota"/>
</dbReference>
<accession>B3S055</accession>
<dbReference type="SUPFAM" id="SSF48371">
    <property type="entry name" value="ARM repeat"/>
    <property type="match status" value="1"/>
</dbReference>
<protein>
    <recommendedName>
        <fullName evidence="3">TOG domain-containing protein</fullName>
    </recommendedName>
</protein>
<dbReference type="Proteomes" id="UP000009022">
    <property type="component" value="Unassembled WGS sequence"/>
</dbReference>
<keyword evidence="5" id="KW-1185">Reference proteome</keyword>
<evidence type="ECO:0000259" key="3">
    <source>
        <dbReference type="SMART" id="SM01349"/>
    </source>
</evidence>
<sequence>MPKKISFQVVHSSGSEEGYLPGDLEAHSPYSKGWQSSRFCVYPQELIIQFERKIQLSKVQFLSHHFLIASKVELFIGGSGNDNYPWHSSSYTRLGYITLSDNATTGYKARELKSVFLEGDARFIKILLHKNHVNKYNLYNQVGMVAVNVLGDFIDDGGDGSHLNDYNTISLRNKVNNAFNDPLKKTVRIERLSPSDDLVFDSYQDAEISKLVRKLDDKKHDAVLAERYEYAKKLKYAISELQKAADRLGRYEMEKRRAIEIEDYDSAKAKKITMDEYRLQVYRELNLRELLELQPNRTTDRSMLDNVMKESSEAKTQNQDDQDSVSSVKPEERPPRPVVLTPIAGQTNTQASDTYESYDSKPLPAVQKKSPEKFENDKPLHTEEEPEPLTDKQLREASDVLDVLGLDIVKGIYSRNWSIREKSFLNLSNKVRDSEAPIASSDSKEVVRGCIFALKKGTKDNVFSVYSRVLELMRILLTQYMTKANSNCSKPEFANVVEKILPLLILKTGETAVRLRTVTMDFILEIAKYPEIQPPRRLAESRIELLASLHKEFGLGKKSGMTISNMMNFLNVCLDHTAGEVRDGAIKSIFELYKVSGNEVRKHLPPDEPNIRKSTKYRIIFEGFDKIDGKPTAAELKKQAEAAEKDKQKEIQALKAQLNQLKQMTNAQQQGDPNLAQIQEAESNDSNNLHMPQDTDKSADRVNKSRNRSKSKLISRRSSHRPEDTASVATMGTEGDQLGLEKTCIFCGEVNENFSEQGLDIHYWKSCPMLMKCQHCTQVVEISNMNDHLTSECESKEKFTNCPTCGKAVLSDTLQQHENSSDCIKSEKPLCYLCRLEIENDTDEAWKAHLMESGRCEANKRRLDKNKEKKPKTNVKKSTNNAKPANTKSKPTNLNTKGNNAKIKKDTKDAKPGSTRIK</sequence>
<dbReference type="PhylomeDB" id="B3S055"/>
<dbReference type="InParanoid" id="B3S055"/>
<dbReference type="KEGG" id="tad:TRIADDRAFT_57690"/>
<evidence type="ECO:0000313" key="4">
    <source>
        <dbReference type="EMBL" id="EDV23945.1"/>
    </source>
</evidence>
<feature type="compositionally biased region" description="Basic and acidic residues" evidence="2">
    <location>
        <begin position="693"/>
        <end position="703"/>
    </location>
</feature>
<keyword evidence="1" id="KW-0175">Coiled coil</keyword>
<dbReference type="PANTHER" id="PTHR13371">
    <property type="entry name" value="GLYCINE-, GLUTAMATE-, THIENYLCYCLOHEXYLPIPERIDINE-BINDING PROTEIN"/>
    <property type="match status" value="1"/>
</dbReference>
<dbReference type="EMBL" id="DS985246">
    <property type="protein sequence ID" value="EDV23945.1"/>
    <property type="molecule type" value="Genomic_DNA"/>
</dbReference>
<dbReference type="CTD" id="6755071"/>
<feature type="compositionally biased region" description="Polar residues" evidence="2">
    <location>
        <begin position="344"/>
        <end position="357"/>
    </location>
</feature>
<feature type="region of interest" description="Disordered" evidence="2">
    <location>
        <begin position="684"/>
        <end position="733"/>
    </location>
</feature>
<gene>
    <name evidence="4" type="ORF">TRIADDRAFT_57690</name>
</gene>
<reference evidence="4 5" key="1">
    <citation type="journal article" date="2008" name="Nature">
        <title>The Trichoplax genome and the nature of placozoans.</title>
        <authorList>
            <person name="Srivastava M."/>
            <person name="Begovic E."/>
            <person name="Chapman J."/>
            <person name="Putnam N.H."/>
            <person name="Hellsten U."/>
            <person name="Kawashima T."/>
            <person name="Kuo A."/>
            <person name="Mitros T."/>
            <person name="Salamov A."/>
            <person name="Carpenter M.L."/>
            <person name="Signorovitch A.Y."/>
            <person name="Moreno M.A."/>
            <person name="Kamm K."/>
            <person name="Grimwood J."/>
            <person name="Schmutz J."/>
            <person name="Shapiro H."/>
            <person name="Grigoriev I.V."/>
            <person name="Buss L.W."/>
            <person name="Schierwater B."/>
            <person name="Dellaporta S.L."/>
            <person name="Rokhsar D.S."/>
        </authorList>
    </citation>
    <scope>NUCLEOTIDE SEQUENCE [LARGE SCALE GENOMIC DNA]</scope>
    <source>
        <strain evidence="4 5">Grell-BS-1999</strain>
    </source>
</reference>
<evidence type="ECO:0000313" key="5">
    <source>
        <dbReference type="Proteomes" id="UP000009022"/>
    </source>
</evidence>
<dbReference type="Gene3D" id="1.25.10.10">
    <property type="entry name" value="Leucine-rich Repeat Variant"/>
    <property type="match status" value="1"/>
</dbReference>
<dbReference type="RefSeq" id="XP_002113471.1">
    <property type="nucleotide sequence ID" value="XM_002113435.1"/>
</dbReference>
<dbReference type="Pfam" id="PF21039">
    <property type="entry name" value="CEP104_ZnF"/>
    <property type="match status" value="1"/>
</dbReference>
<feature type="compositionally biased region" description="Basic residues" evidence="2">
    <location>
        <begin position="704"/>
        <end position="719"/>
    </location>
</feature>
<dbReference type="InterPro" id="IPR048739">
    <property type="entry name" value="CEP104_N"/>
</dbReference>
<feature type="compositionally biased region" description="Basic and acidic residues" evidence="2">
    <location>
        <begin position="369"/>
        <end position="394"/>
    </location>
</feature>
<dbReference type="FunCoup" id="B3S055">
    <property type="interactions" value="1489"/>
</dbReference>
<dbReference type="GO" id="GO:0005929">
    <property type="term" value="C:cilium"/>
    <property type="evidence" value="ECO:0000318"/>
    <property type="project" value="GO_Central"/>
</dbReference>
<proteinExistence type="predicted"/>
<dbReference type="InterPro" id="IPR052607">
    <property type="entry name" value="CEP104-like"/>
</dbReference>
<feature type="coiled-coil region" evidence="1">
    <location>
        <begin position="633"/>
        <end position="671"/>
    </location>
</feature>
<dbReference type="InterPro" id="IPR048738">
    <property type="entry name" value="CEP104_Znf"/>
</dbReference>
<feature type="region of interest" description="Disordered" evidence="2">
    <location>
        <begin position="858"/>
        <end position="918"/>
    </location>
</feature>
<dbReference type="Pfam" id="PF21038">
    <property type="entry name" value="CEP104_N"/>
    <property type="match status" value="1"/>
</dbReference>
<dbReference type="HOGENOM" id="CLU_003200_0_0_1"/>
<dbReference type="SUPFAM" id="SSF49785">
    <property type="entry name" value="Galactose-binding domain-like"/>
    <property type="match status" value="1"/>
</dbReference>
<feature type="compositionally biased region" description="Basic and acidic residues" evidence="2">
    <location>
        <begin position="858"/>
        <end position="867"/>
    </location>
</feature>
<dbReference type="GeneID" id="6755071"/>
<dbReference type="SMART" id="SM01349">
    <property type="entry name" value="TOG"/>
    <property type="match status" value="1"/>
</dbReference>
<dbReference type="PANTHER" id="PTHR13371:SF0">
    <property type="entry name" value="CENTROSOMAL PROTEIN OF 104 KDA"/>
    <property type="match status" value="1"/>
</dbReference>
<dbReference type="AlphaFoldDB" id="B3S055"/>
<name>B3S055_TRIAD</name>
<dbReference type="OrthoDB" id="66599at2759"/>
<dbReference type="STRING" id="10228.B3S055"/>
<dbReference type="OMA" id="VQGNDYN"/>
<dbReference type="InterPro" id="IPR034085">
    <property type="entry name" value="TOG"/>
</dbReference>
<dbReference type="Pfam" id="PF21040">
    <property type="entry name" value="CEP104-like_TOG"/>
    <property type="match status" value="1"/>
</dbReference>
<dbReference type="InterPro" id="IPR008979">
    <property type="entry name" value="Galactose-bd-like_sf"/>
</dbReference>
<feature type="compositionally biased region" description="Polar residues" evidence="2">
    <location>
        <begin position="314"/>
        <end position="327"/>
    </location>
</feature>
<dbReference type="InterPro" id="IPR011989">
    <property type="entry name" value="ARM-like"/>
</dbReference>
<organism evidence="4 5">
    <name type="scientific">Trichoplax adhaerens</name>
    <name type="common">Trichoplax reptans</name>
    <dbReference type="NCBI Taxonomy" id="10228"/>
    <lineage>
        <taxon>Eukaryota</taxon>
        <taxon>Metazoa</taxon>
        <taxon>Placozoa</taxon>
        <taxon>Uniplacotomia</taxon>
        <taxon>Trichoplacea</taxon>
        <taxon>Trichoplacidae</taxon>
        <taxon>Trichoplax</taxon>
    </lineage>
</organism>